<dbReference type="AlphaFoldDB" id="A0A2H1X3G3"/>
<protein>
    <submittedName>
        <fullName evidence="1">SFRICE_036585</fullName>
    </submittedName>
</protein>
<reference evidence="1" key="1">
    <citation type="submission" date="2016-07" db="EMBL/GenBank/DDBJ databases">
        <authorList>
            <person name="Bretaudeau A."/>
        </authorList>
    </citation>
    <scope>NUCLEOTIDE SEQUENCE</scope>
    <source>
        <strain evidence="1">Rice</strain>
        <tissue evidence="1">Whole body</tissue>
    </source>
</reference>
<dbReference type="InterPro" id="IPR036543">
    <property type="entry name" value="Guanylate-bd_C_sf"/>
</dbReference>
<organism evidence="1">
    <name type="scientific">Spodoptera frugiperda</name>
    <name type="common">Fall armyworm</name>
    <dbReference type="NCBI Taxonomy" id="7108"/>
    <lineage>
        <taxon>Eukaryota</taxon>
        <taxon>Metazoa</taxon>
        <taxon>Ecdysozoa</taxon>
        <taxon>Arthropoda</taxon>
        <taxon>Hexapoda</taxon>
        <taxon>Insecta</taxon>
        <taxon>Pterygota</taxon>
        <taxon>Neoptera</taxon>
        <taxon>Endopterygota</taxon>
        <taxon>Lepidoptera</taxon>
        <taxon>Glossata</taxon>
        <taxon>Ditrysia</taxon>
        <taxon>Noctuoidea</taxon>
        <taxon>Noctuidae</taxon>
        <taxon>Amphipyrinae</taxon>
        <taxon>Spodoptera</taxon>
    </lineage>
</organism>
<proteinExistence type="predicted"/>
<name>A0A2H1X3G3_SPOFR</name>
<evidence type="ECO:0000313" key="1">
    <source>
        <dbReference type="EMBL" id="SOQ59873.1"/>
    </source>
</evidence>
<dbReference type="EMBL" id="ODYU01013180">
    <property type="protein sequence ID" value="SOQ59873.1"/>
    <property type="molecule type" value="Genomic_DNA"/>
</dbReference>
<dbReference type="SUPFAM" id="SSF48340">
    <property type="entry name" value="Interferon-induced guanylate-binding protein 1 (GBP1), C-terminal domain"/>
    <property type="match status" value="1"/>
</dbReference>
<sequence>MVSEWGPQMCCFHPKALDDLHNKGKHMALEQFLSNRVDSEDDEYKAALVKNLAMRLAELHEVNEFNNKQAAEQALRLYQTLMDKYSRPSAVSILVVPFIYKLFRELPARHEESKDAAIREFMKWRRGTDYSNDAHYNRLVERIGEVFEIIRHPFLAILRETGIYKG</sequence>
<accession>A0A2H1X3G3</accession>
<gene>
    <name evidence="1" type="ORF">SFRICE_036585</name>
</gene>
<dbReference type="GO" id="GO:0003924">
    <property type="term" value="F:GTPase activity"/>
    <property type="evidence" value="ECO:0007669"/>
    <property type="project" value="InterPro"/>
</dbReference>
<dbReference type="GO" id="GO:0005525">
    <property type="term" value="F:GTP binding"/>
    <property type="evidence" value="ECO:0007669"/>
    <property type="project" value="InterPro"/>
</dbReference>